<feature type="transmembrane region" description="Helical" evidence="9">
    <location>
        <begin position="184"/>
        <end position="205"/>
    </location>
</feature>
<dbReference type="Pfam" id="PF04258">
    <property type="entry name" value="Peptidase_A22B"/>
    <property type="match status" value="1"/>
</dbReference>
<evidence type="ECO:0000256" key="2">
    <source>
        <dbReference type="ARBA" id="ARBA00006859"/>
    </source>
</evidence>
<evidence type="ECO:0000256" key="9">
    <source>
        <dbReference type="SAM" id="Phobius"/>
    </source>
</evidence>
<keyword evidence="6 9" id="KW-1133">Transmembrane helix</keyword>
<dbReference type="GO" id="GO:0042500">
    <property type="term" value="F:aspartic endopeptidase activity, intramembrane cleaving"/>
    <property type="evidence" value="ECO:0007669"/>
    <property type="project" value="InterPro"/>
</dbReference>
<evidence type="ECO:0000256" key="1">
    <source>
        <dbReference type="ARBA" id="ARBA00004127"/>
    </source>
</evidence>
<evidence type="ECO:0000256" key="5">
    <source>
        <dbReference type="ARBA" id="ARBA00022801"/>
    </source>
</evidence>
<evidence type="ECO:0000259" key="10">
    <source>
        <dbReference type="Pfam" id="PF10551"/>
    </source>
</evidence>
<feature type="transmembrane region" description="Helical" evidence="9">
    <location>
        <begin position="95"/>
        <end position="113"/>
    </location>
</feature>
<evidence type="ECO:0000313" key="12">
    <source>
        <dbReference type="Proteomes" id="UP000436088"/>
    </source>
</evidence>
<protein>
    <submittedName>
        <fullName evidence="11">Signal peptide peptidase-like 5</fullName>
    </submittedName>
</protein>
<comment type="similarity">
    <text evidence="2">Belongs to the peptidase A22B family.</text>
</comment>
<accession>A0A6A3CHF8</accession>
<evidence type="ECO:0000313" key="11">
    <source>
        <dbReference type="EMBL" id="KAE8726738.1"/>
    </source>
</evidence>
<dbReference type="AlphaFoldDB" id="A0A6A3CHF8"/>
<feature type="transmembrane region" description="Helical" evidence="9">
    <location>
        <begin position="211"/>
        <end position="230"/>
    </location>
</feature>
<gene>
    <name evidence="11" type="ORF">F3Y22_tig00006396pilonHSYRG00011</name>
</gene>
<evidence type="ECO:0000256" key="7">
    <source>
        <dbReference type="ARBA" id="ARBA00023136"/>
    </source>
</evidence>
<dbReference type="Pfam" id="PF10551">
    <property type="entry name" value="MULE"/>
    <property type="match status" value="1"/>
</dbReference>
<dbReference type="Proteomes" id="UP000436088">
    <property type="component" value="Unassembled WGS sequence"/>
</dbReference>
<dbReference type="GO" id="GO:0005765">
    <property type="term" value="C:lysosomal membrane"/>
    <property type="evidence" value="ECO:0007669"/>
    <property type="project" value="TreeGrafter"/>
</dbReference>
<keyword evidence="7 9" id="KW-0472">Membrane</keyword>
<feature type="transmembrane region" description="Helical" evidence="9">
    <location>
        <begin position="68"/>
        <end position="88"/>
    </location>
</feature>
<feature type="domain" description="MULE transposase" evidence="10">
    <location>
        <begin position="470"/>
        <end position="552"/>
    </location>
</feature>
<evidence type="ECO:0000256" key="6">
    <source>
        <dbReference type="ARBA" id="ARBA00022989"/>
    </source>
</evidence>
<sequence>MTADPGYPFILPGLQTCLVTLLSWCVKGFAESFIKVPFFGAVSHLTLAVCPFCIAFAVVWAVYRVISFAWIGQDILGIALIITVLQIVRVPNLKVGTVLLGCAFLYDIFWVFVSKWWFHESVMIVVARGDRSGEDGIPMLLKIPRMYDPWGGYSVIGFGDIILPGLLVAFSLRYDWLTKTPLRAGYFIWAMTAYGLGLLVTYVALNMMDGHGQPALLYIVPFTLGTFITLGKKRGDLKTLWTRGEPERPCPHLDDDEPTEKIVSTSRYSKFDLGQYPDFDIGQYSDFDDVSEEETDPAYVVDDNEEEVTTVNEHVEHPLCNSYNPEEEEEEKEIPKEKSPKKMPREYNWNMPELLQIPEEELVKIAVDCYTKIIRIKVYRGHKIMTDMNARFKISISYSQAWRAKCYALELLRGSPEASFAQLPAYCHNLKLKNPRSVTHIKTNRDGRFELLFIAIGAAIRSFITCMRPVIIVDGAHLKGRYLGVNLLAVAMDANNEILPIAYGVGKSETSDSWTWFIGHLRNCIGPISNLTIISDRANSIDNAVRRCFPDFFMDFVVFIYIEI</sequence>
<dbReference type="GO" id="GO:0098553">
    <property type="term" value="C:lumenal side of endoplasmic reticulum membrane"/>
    <property type="evidence" value="ECO:0007669"/>
    <property type="project" value="TreeGrafter"/>
</dbReference>
<feature type="transmembrane region" description="Helical" evidence="9">
    <location>
        <begin position="150"/>
        <end position="172"/>
    </location>
</feature>
<name>A0A6A3CHF8_HIBSY</name>
<feature type="transmembrane region" description="Helical" evidence="9">
    <location>
        <begin position="38"/>
        <end position="62"/>
    </location>
</feature>
<keyword evidence="5" id="KW-0378">Hydrolase</keyword>
<dbReference type="PANTHER" id="PTHR12174:SF102">
    <property type="entry name" value="SIGNAL PEPTIDE PEPTIDASE-LIKE 4"/>
    <property type="match status" value="1"/>
</dbReference>
<evidence type="ECO:0000256" key="8">
    <source>
        <dbReference type="SAM" id="MobiDB-lite"/>
    </source>
</evidence>
<evidence type="ECO:0000256" key="3">
    <source>
        <dbReference type="ARBA" id="ARBA00022670"/>
    </source>
</evidence>
<keyword evidence="3" id="KW-0645">Protease</keyword>
<dbReference type="EMBL" id="VEPZ02000344">
    <property type="protein sequence ID" value="KAE8726738.1"/>
    <property type="molecule type" value="Genomic_DNA"/>
</dbReference>
<keyword evidence="4 9" id="KW-0812">Transmembrane</keyword>
<evidence type="ECO:0000256" key="4">
    <source>
        <dbReference type="ARBA" id="ARBA00022692"/>
    </source>
</evidence>
<dbReference type="GO" id="GO:0030660">
    <property type="term" value="C:Golgi-associated vesicle membrane"/>
    <property type="evidence" value="ECO:0007669"/>
    <property type="project" value="TreeGrafter"/>
</dbReference>
<comment type="caution">
    <text evidence="11">The sequence shown here is derived from an EMBL/GenBank/DDBJ whole genome shotgun (WGS) entry which is preliminary data.</text>
</comment>
<feature type="compositionally biased region" description="Basic and acidic residues" evidence="8">
    <location>
        <begin position="333"/>
        <end position="343"/>
    </location>
</feature>
<dbReference type="InterPro" id="IPR018289">
    <property type="entry name" value="MULE_transposase_dom"/>
</dbReference>
<dbReference type="PANTHER" id="PTHR12174">
    <property type="entry name" value="SIGNAL PEPTIDE PEPTIDASE"/>
    <property type="match status" value="1"/>
</dbReference>
<reference evidence="11" key="1">
    <citation type="submission" date="2019-09" db="EMBL/GenBank/DDBJ databases">
        <title>Draft genome information of white flower Hibiscus syriacus.</title>
        <authorList>
            <person name="Kim Y.-M."/>
        </authorList>
    </citation>
    <scope>NUCLEOTIDE SEQUENCE [LARGE SCALE GENOMIC DNA]</scope>
    <source>
        <strain evidence="11">YM2019G1</strain>
    </source>
</reference>
<dbReference type="GO" id="GO:0098554">
    <property type="term" value="C:cytoplasmic side of endoplasmic reticulum membrane"/>
    <property type="evidence" value="ECO:0007669"/>
    <property type="project" value="TreeGrafter"/>
</dbReference>
<dbReference type="InterPro" id="IPR007369">
    <property type="entry name" value="Peptidase_A22B_SPP"/>
</dbReference>
<dbReference type="SMART" id="SM00730">
    <property type="entry name" value="PSN"/>
    <property type="match status" value="1"/>
</dbReference>
<feature type="region of interest" description="Disordered" evidence="8">
    <location>
        <begin position="321"/>
        <end position="343"/>
    </location>
</feature>
<organism evidence="11 12">
    <name type="scientific">Hibiscus syriacus</name>
    <name type="common">Rose of Sharon</name>
    <dbReference type="NCBI Taxonomy" id="106335"/>
    <lineage>
        <taxon>Eukaryota</taxon>
        <taxon>Viridiplantae</taxon>
        <taxon>Streptophyta</taxon>
        <taxon>Embryophyta</taxon>
        <taxon>Tracheophyta</taxon>
        <taxon>Spermatophyta</taxon>
        <taxon>Magnoliopsida</taxon>
        <taxon>eudicotyledons</taxon>
        <taxon>Gunneridae</taxon>
        <taxon>Pentapetalae</taxon>
        <taxon>rosids</taxon>
        <taxon>malvids</taxon>
        <taxon>Malvales</taxon>
        <taxon>Malvaceae</taxon>
        <taxon>Malvoideae</taxon>
        <taxon>Hibiscus</taxon>
    </lineage>
</organism>
<comment type="subcellular location">
    <subcellularLocation>
        <location evidence="1">Endomembrane system</location>
        <topology evidence="1">Multi-pass membrane protein</topology>
    </subcellularLocation>
</comment>
<keyword evidence="12" id="KW-1185">Reference proteome</keyword>
<feature type="transmembrane region" description="Helical" evidence="9">
    <location>
        <begin position="451"/>
        <end position="471"/>
    </location>
</feature>
<dbReference type="GO" id="GO:0033619">
    <property type="term" value="P:membrane protein proteolysis"/>
    <property type="evidence" value="ECO:0007669"/>
    <property type="project" value="TreeGrafter"/>
</dbReference>
<feature type="transmembrane region" description="Helical" evidence="9">
    <location>
        <begin position="6"/>
        <end position="26"/>
    </location>
</feature>
<proteinExistence type="inferred from homology"/>
<dbReference type="InterPro" id="IPR006639">
    <property type="entry name" value="Preselin/SPP"/>
</dbReference>